<dbReference type="InterPro" id="IPR038637">
    <property type="entry name" value="NPCBM_sf"/>
</dbReference>
<dbReference type="Proteomes" id="UP000291189">
    <property type="component" value="Unassembled WGS sequence"/>
</dbReference>
<feature type="domain" description="Glycosyl hydrolase family 98 putative carbohydrate-binding module" evidence="1">
    <location>
        <begin position="75"/>
        <end position="128"/>
    </location>
</feature>
<accession>A0A4Q5IXK3</accession>
<evidence type="ECO:0000313" key="3">
    <source>
        <dbReference type="Proteomes" id="UP000291189"/>
    </source>
</evidence>
<sequence>MRALATYRDGEKARSTAFRITTLRWFDLHEFRPYYATANISNSECSNESIAGNAYVGWFGYGPRTTAWESRHTPGRHCTAFRGVAGVIDRSDDGSSAEFKIVADEMTVVYQSPVLTPGSAYPFQVSLARPYRIAIQARMTSVALASPAIGAPQLLCDYATGASPS</sequence>
<gene>
    <name evidence="2" type="ORF">ETU37_19065</name>
</gene>
<name>A0A4Q5IXK3_9ACTN</name>
<dbReference type="SUPFAM" id="SSF49785">
    <property type="entry name" value="Galactose-binding domain-like"/>
    <property type="match status" value="1"/>
</dbReference>
<proteinExistence type="predicted"/>
<organism evidence="2 3">
    <name type="scientific">Nocardioides iriomotensis</name>
    <dbReference type="NCBI Taxonomy" id="715784"/>
    <lineage>
        <taxon>Bacteria</taxon>
        <taxon>Bacillati</taxon>
        <taxon>Actinomycetota</taxon>
        <taxon>Actinomycetes</taxon>
        <taxon>Propionibacteriales</taxon>
        <taxon>Nocardioidaceae</taxon>
        <taxon>Nocardioides</taxon>
    </lineage>
</organism>
<dbReference type="InterPro" id="IPR008979">
    <property type="entry name" value="Galactose-bd-like_sf"/>
</dbReference>
<comment type="caution">
    <text evidence="2">The sequence shown here is derived from an EMBL/GenBank/DDBJ whole genome shotgun (WGS) entry which is preliminary data.</text>
</comment>
<dbReference type="Gene3D" id="2.60.120.1060">
    <property type="entry name" value="NPCBM/NEW2 domain"/>
    <property type="match status" value="1"/>
</dbReference>
<evidence type="ECO:0000259" key="1">
    <source>
        <dbReference type="Pfam" id="PF08305"/>
    </source>
</evidence>
<dbReference type="AlphaFoldDB" id="A0A4Q5IXK3"/>
<protein>
    <recommendedName>
        <fullName evidence="1">Glycosyl hydrolase family 98 putative carbohydrate-binding module domain-containing protein</fullName>
    </recommendedName>
</protein>
<dbReference type="Pfam" id="PF08305">
    <property type="entry name" value="NPCBM"/>
    <property type="match status" value="1"/>
</dbReference>
<dbReference type="OrthoDB" id="3784470at2"/>
<dbReference type="RefSeq" id="WP_129988935.1">
    <property type="nucleotide sequence ID" value="NZ_SDPU01000034.1"/>
</dbReference>
<reference evidence="2 3" key="1">
    <citation type="submission" date="2019-01" db="EMBL/GenBank/DDBJ databases">
        <title>Nocardioides guangzhouensis sp. nov., an actinobacterium isolated from soil.</title>
        <authorList>
            <person name="Fu Y."/>
            <person name="Cai Y."/>
            <person name="Lin Z."/>
            <person name="Chen P."/>
        </authorList>
    </citation>
    <scope>NUCLEOTIDE SEQUENCE [LARGE SCALE GENOMIC DNA]</scope>
    <source>
        <strain evidence="2 3">NBRC 105384</strain>
    </source>
</reference>
<evidence type="ECO:0000313" key="2">
    <source>
        <dbReference type="EMBL" id="RYU09938.1"/>
    </source>
</evidence>
<dbReference type="InterPro" id="IPR013222">
    <property type="entry name" value="Glyco_hyd_98_carb-bd"/>
</dbReference>
<keyword evidence="3" id="KW-1185">Reference proteome</keyword>
<dbReference type="EMBL" id="SDPU01000034">
    <property type="protein sequence ID" value="RYU09938.1"/>
    <property type="molecule type" value="Genomic_DNA"/>
</dbReference>